<dbReference type="Proteomes" id="UP000030764">
    <property type="component" value="Unassembled WGS sequence"/>
</dbReference>
<dbReference type="AlphaFoldDB" id="A0A085MQC5"/>
<dbReference type="EMBL" id="KL367980">
    <property type="protein sequence ID" value="KFD59421.1"/>
    <property type="molecule type" value="Genomic_DNA"/>
</dbReference>
<evidence type="ECO:0000313" key="4">
    <source>
        <dbReference type="EMBL" id="KFD67438.1"/>
    </source>
</evidence>
<evidence type="ECO:0000313" key="1">
    <source>
        <dbReference type="EMBL" id="KFD45071.1"/>
    </source>
</evidence>
<dbReference type="EMBL" id="KL363427">
    <property type="protein sequence ID" value="KFD45791.1"/>
    <property type="molecule type" value="Genomic_DNA"/>
</dbReference>
<gene>
    <name evidence="2" type="ORF">M513_13332</name>
    <name evidence="1" type="ORF">M513_14052</name>
    <name evidence="4" type="ORF">M514_20474</name>
    <name evidence="3" type="ORF">M514_28400</name>
</gene>
<sequence length="191" mass="21200">MRNEAEISIIVLDNLHAEFSSSSSDAGTEKLPFGNKGRADYGYKRRLHRIVSRAGPREQVDKLPTLRSVYKSDGFQRRETDQAALVKSLLHSLGQSYGTSRMSKRQVDDSLIERILYSSMVGAVGNNFFDPEVPPLKTGMDLLEEKGDRLEPQAGVEYINLNAEFATGGIDDQPIHAKQEKPILLKPGLLA</sequence>
<dbReference type="EMBL" id="KL367515">
    <property type="protein sequence ID" value="KFD67438.1"/>
    <property type="molecule type" value="Genomic_DNA"/>
</dbReference>
<protein>
    <submittedName>
        <fullName evidence="3">Uncharacterized protein</fullName>
    </submittedName>
</protein>
<reference evidence="3 5" key="1">
    <citation type="journal article" date="2014" name="Nat. Genet.">
        <title>Genome and transcriptome of the porcine whipworm Trichuris suis.</title>
        <authorList>
            <person name="Jex A.R."/>
            <person name="Nejsum P."/>
            <person name="Schwarz E.M."/>
            <person name="Hu L."/>
            <person name="Young N.D."/>
            <person name="Hall R.S."/>
            <person name="Korhonen P.K."/>
            <person name="Liao S."/>
            <person name="Thamsborg S."/>
            <person name="Xia J."/>
            <person name="Xu P."/>
            <person name="Wang S."/>
            <person name="Scheerlinck J.P."/>
            <person name="Hofmann A."/>
            <person name="Sternberg P.W."/>
            <person name="Wang J."/>
            <person name="Gasser R.B."/>
        </authorList>
    </citation>
    <scope>NUCLEOTIDE SEQUENCE [LARGE SCALE GENOMIC DNA]</scope>
    <source>
        <strain evidence="3">DCEP-RM93F</strain>
        <strain evidence="1">DCEP-RM93M</strain>
    </source>
</reference>
<accession>A0A085MQC5</accession>
<evidence type="ECO:0000313" key="2">
    <source>
        <dbReference type="EMBL" id="KFD45791.1"/>
    </source>
</evidence>
<keyword evidence="5" id="KW-1185">Reference proteome</keyword>
<name>A0A085MQC5_9BILA</name>
<dbReference type="Proteomes" id="UP000030758">
    <property type="component" value="Unassembled WGS sequence"/>
</dbReference>
<proteinExistence type="predicted"/>
<evidence type="ECO:0000313" key="3">
    <source>
        <dbReference type="EMBL" id="KFD59421.1"/>
    </source>
</evidence>
<evidence type="ECO:0000313" key="5">
    <source>
        <dbReference type="Proteomes" id="UP000030764"/>
    </source>
</evidence>
<dbReference type="EMBL" id="KL363816">
    <property type="protein sequence ID" value="KFD45071.1"/>
    <property type="molecule type" value="Genomic_DNA"/>
</dbReference>
<organism evidence="3">
    <name type="scientific">Trichuris suis</name>
    <name type="common">pig whipworm</name>
    <dbReference type="NCBI Taxonomy" id="68888"/>
    <lineage>
        <taxon>Eukaryota</taxon>
        <taxon>Metazoa</taxon>
        <taxon>Ecdysozoa</taxon>
        <taxon>Nematoda</taxon>
        <taxon>Enoplea</taxon>
        <taxon>Dorylaimia</taxon>
        <taxon>Trichinellida</taxon>
        <taxon>Trichuridae</taxon>
        <taxon>Trichuris</taxon>
    </lineage>
</organism>